<evidence type="ECO:0000259" key="3">
    <source>
        <dbReference type="Pfam" id="PF00501"/>
    </source>
</evidence>
<evidence type="ECO:0000313" key="5">
    <source>
        <dbReference type="Proteomes" id="UP000435357"/>
    </source>
</evidence>
<evidence type="ECO:0000256" key="2">
    <source>
        <dbReference type="ARBA" id="ARBA00022598"/>
    </source>
</evidence>
<dbReference type="InterPro" id="IPR042099">
    <property type="entry name" value="ANL_N_sf"/>
</dbReference>
<dbReference type="GO" id="GO:0031956">
    <property type="term" value="F:medium-chain fatty acid-CoA ligase activity"/>
    <property type="evidence" value="ECO:0007669"/>
    <property type="project" value="TreeGrafter"/>
</dbReference>
<dbReference type="GO" id="GO:0006631">
    <property type="term" value="P:fatty acid metabolic process"/>
    <property type="evidence" value="ECO:0007669"/>
    <property type="project" value="TreeGrafter"/>
</dbReference>
<comment type="caution">
    <text evidence="4">The sequence shown here is derived from an EMBL/GenBank/DDBJ whole genome shotgun (WGS) entry which is preliminary data.</text>
</comment>
<dbReference type="AlphaFoldDB" id="A0A6N6MAA8"/>
<accession>A0A6N6MAA8</accession>
<dbReference type="PANTHER" id="PTHR43201">
    <property type="entry name" value="ACYL-COA SYNTHETASE"/>
    <property type="match status" value="1"/>
</dbReference>
<dbReference type="OrthoDB" id="8870348at2"/>
<reference evidence="4 5" key="1">
    <citation type="submission" date="2019-09" db="EMBL/GenBank/DDBJ databases">
        <title>Genomes of Cryomorphaceae.</title>
        <authorList>
            <person name="Bowman J.P."/>
        </authorList>
    </citation>
    <scope>NUCLEOTIDE SEQUENCE [LARGE SCALE GENOMIC DNA]</scope>
    <source>
        <strain evidence="4 5">KCTC 52047</strain>
    </source>
</reference>
<protein>
    <submittedName>
        <fullName evidence="4">AMP-binding protein</fullName>
    </submittedName>
</protein>
<keyword evidence="5" id="KW-1185">Reference proteome</keyword>
<dbReference type="Proteomes" id="UP000435357">
    <property type="component" value="Unassembled WGS sequence"/>
</dbReference>
<proteinExistence type="inferred from homology"/>
<dbReference type="RefSeq" id="WP_151166475.1">
    <property type="nucleotide sequence ID" value="NZ_WACR01000002.1"/>
</dbReference>
<dbReference type="Pfam" id="PF00501">
    <property type="entry name" value="AMP-binding"/>
    <property type="match status" value="1"/>
</dbReference>
<keyword evidence="2" id="KW-0436">Ligase</keyword>
<name>A0A6N6MAA8_9FLAO</name>
<dbReference type="PANTHER" id="PTHR43201:SF5">
    <property type="entry name" value="MEDIUM-CHAIN ACYL-COA LIGASE ACSF2, MITOCHONDRIAL"/>
    <property type="match status" value="1"/>
</dbReference>
<dbReference type="Gene3D" id="3.40.50.12780">
    <property type="entry name" value="N-terminal domain of ligase-like"/>
    <property type="match status" value="1"/>
</dbReference>
<dbReference type="SUPFAM" id="SSF56801">
    <property type="entry name" value="Acetyl-CoA synthetase-like"/>
    <property type="match status" value="1"/>
</dbReference>
<comment type="similarity">
    <text evidence="1">Belongs to the ATP-dependent AMP-binding enzyme family.</text>
</comment>
<sequence>MILKVGELTIHSDLLEESISQLSAQQLSIMPQWKQNIFVFLKSWFDEKDYIEAQTSGSTGKPKTIKLSKESMRNSAKMTNEFFDLGNGQNALLCMDARFIAGKMMIVRSLATGMNLTIVEPQSDLSDSLQTKYDFSAMVPLQVRESLHALESVKTLIIGGGPVDTDLDSKLREISTKCYSTYGMTETTSHVAMRAINGSDRSSWYRAMPGVNFSLSDKNTLVIDAPHLNVKRLETNDVVELQNNSFKWLGRSDFTVNSGGVKLQPESIEKKIEKFINVPFYLTGTPDEKLGEKLIMYIESQESSAIKKGLEKAFQTLDQYEIPKEVFYRESLERTESGKIKRIV</sequence>
<evidence type="ECO:0000313" key="4">
    <source>
        <dbReference type="EMBL" id="KAB1065650.1"/>
    </source>
</evidence>
<dbReference type="InterPro" id="IPR000873">
    <property type="entry name" value="AMP-dep_synth/lig_dom"/>
</dbReference>
<gene>
    <name evidence="4" type="ORF">F3059_03070</name>
</gene>
<feature type="domain" description="AMP-dependent synthetase/ligase" evidence="3">
    <location>
        <begin position="55"/>
        <end position="220"/>
    </location>
</feature>
<dbReference type="Gene3D" id="3.30.300.30">
    <property type="match status" value="1"/>
</dbReference>
<dbReference type="InterPro" id="IPR045851">
    <property type="entry name" value="AMP-bd_C_sf"/>
</dbReference>
<organism evidence="4 5">
    <name type="scientific">Salibacter halophilus</name>
    <dbReference type="NCBI Taxonomy" id="1803916"/>
    <lineage>
        <taxon>Bacteria</taxon>
        <taxon>Pseudomonadati</taxon>
        <taxon>Bacteroidota</taxon>
        <taxon>Flavobacteriia</taxon>
        <taxon>Flavobacteriales</taxon>
        <taxon>Salibacteraceae</taxon>
        <taxon>Salibacter</taxon>
    </lineage>
</organism>
<dbReference type="EMBL" id="WACR01000002">
    <property type="protein sequence ID" value="KAB1065650.1"/>
    <property type="molecule type" value="Genomic_DNA"/>
</dbReference>
<evidence type="ECO:0000256" key="1">
    <source>
        <dbReference type="ARBA" id="ARBA00006432"/>
    </source>
</evidence>